<proteinExistence type="predicted"/>
<name>A0ABS7RG05_9ACTN</name>
<feature type="domain" description="Tyr recombinase" evidence="2">
    <location>
        <begin position="1"/>
        <end position="106"/>
    </location>
</feature>
<organism evidence="3 4">
    <name type="scientific">Nocardioides jiangsuensis</name>
    <dbReference type="NCBI Taxonomy" id="2866161"/>
    <lineage>
        <taxon>Bacteria</taxon>
        <taxon>Bacillati</taxon>
        <taxon>Actinomycetota</taxon>
        <taxon>Actinomycetes</taxon>
        <taxon>Propionibacteriales</taxon>
        <taxon>Nocardioidaceae</taxon>
        <taxon>Nocardioides</taxon>
    </lineage>
</organism>
<gene>
    <name evidence="3" type="ORF">K1X13_03930</name>
</gene>
<keyword evidence="1" id="KW-0233">DNA recombination</keyword>
<evidence type="ECO:0000259" key="2">
    <source>
        <dbReference type="PROSITE" id="PS51898"/>
    </source>
</evidence>
<dbReference type="InterPro" id="IPR002104">
    <property type="entry name" value="Integrase_catalytic"/>
</dbReference>
<dbReference type="SUPFAM" id="SSF56349">
    <property type="entry name" value="DNA breaking-rejoining enzymes"/>
    <property type="match status" value="1"/>
</dbReference>
<accession>A0ABS7RG05</accession>
<evidence type="ECO:0000256" key="1">
    <source>
        <dbReference type="ARBA" id="ARBA00023172"/>
    </source>
</evidence>
<evidence type="ECO:0000313" key="4">
    <source>
        <dbReference type="Proteomes" id="UP000754710"/>
    </source>
</evidence>
<dbReference type="Proteomes" id="UP000754710">
    <property type="component" value="Unassembled WGS sequence"/>
</dbReference>
<keyword evidence="4" id="KW-1185">Reference proteome</keyword>
<evidence type="ECO:0000313" key="3">
    <source>
        <dbReference type="EMBL" id="MBY9073965.1"/>
    </source>
</evidence>
<dbReference type="Pfam" id="PF00589">
    <property type="entry name" value="Phage_integrase"/>
    <property type="match status" value="1"/>
</dbReference>
<protein>
    <submittedName>
        <fullName evidence="3">Tyrosine-type recombinase/integrase</fullName>
    </submittedName>
</protein>
<reference evidence="3 4" key="1">
    <citation type="submission" date="2021-08" db="EMBL/GenBank/DDBJ databases">
        <title>Nocardioides bacterium WL0053 sp. nov., isolated from the sediment.</title>
        <authorList>
            <person name="Wang L."/>
            <person name="Zhang D."/>
            <person name="Zhang A."/>
        </authorList>
    </citation>
    <scope>NUCLEOTIDE SEQUENCE [LARGE SCALE GENOMIC DNA]</scope>
    <source>
        <strain evidence="3 4">WL0053</strain>
    </source>
</reference>
<dbReference type="EMBL" id="JAIEZQ010000001">
    <property type="protein sequence ID" value="MBY9073965.1"/>
    <property type="molecule type" value="Genomic_DNA"/>
</dbReference>
<comment type="caution">
    <text evidence="3">The sequence shown here is derived from an EMBL/GenBank/DDBJ whole genome shotgun (WGS) entry which is preliminary data.</text>
</comment>
<dbReference type="PROSITE" id="PS51898">
    <property type="entry name" value="TYR_RECOMBINASE"/>
    <property type="match status" value="1"/>
</dbReference>
<sequence length="131" mass="14059">MDDLVPIIDEWSAGKPGDAWLFDSPKGGPLGEPNWKRGVGWAAAVRKIGRPTLRVHDLRHTCASLWLGAGADPKVVQRILGHASAAMTMDLYGHLIDQNLWTSAKRLGGILGVSEREAEDPHSADSGEEGA</sequence>
<dbReference type="Gene3D" id="1.10.443.10">
    <property type="entry name" value="Intergrase catalytic core"/>
    <property type="match status" value="1"/>
</dbReference>
<dbReference type="InterPro" id="IPR013762">
    <property type="entry name" value="Integrase-like_cat_sf"/>
</dbReference>
<dbReference type="InterPro" id="IPR011010">
    <property type="entry name" value="DNA_brk_join_enz"/>
</dbReference>